<dbReference type="AlphaFoldDB" id="A0A1I5ZN23"/>
<dbReference type="EMBL" id="FOXV01000011">
    <property type="protein sequence ID" value="SFQ57852.1"/>
    <property type="molecule type" value="Genomic_DNA"/>
</dbReference>
<name>A0A1I5ZN23_9RHOB</name>
<evidence type="ECO:0000313" key="2">
    <source>
        <dbReference type="Proteomes" id="UP000243106"/>
    </source>
</evidence>
<evidence type="ECO:0000313" key="1">
    <source>
        <dbReference type="EMBL" id="SFQ57852.1"/>
    </source>
</evidence>
<dbReference type="Proteomes" id="UP000243106">
    <property type="component" value="Unassembled WGS sequence"/>
</dbReference>
<protein>
    <submittedName>
        <fullName evidence="1">Uncharacterized protein</fullName>
    </submittedName>
</protein>
<reference evidence="2" key="1">
    <citation type="submission" date="2016-10" db="EMBL/GenBank/DDBJ databases">
        <authorList>
            <person name="Varghese N."/>
            <person name="Submissions S."/>
        </authorList>
    </citation>
    <scope>NUCLEOTIDE SEQUENCE [LARGE SCALE GENOMIC DNA]</scope>
    <source>
        <strain evidence="2">JCM 10271</strain>
    </source>
</reference>
<keyword evidence="2" id="KW-1185">Reference proteome</keyword>
<organism evidence="1 2">
    <name type="scientific">Roseivivax halotolerans</name>
    <dbReference type="NCBI Taxonomy" id="93684"/>
    <lineage>
        <taxon>Bacteria</taxon>
        <taxon>Pseudomonadati</taxon>
        <taxon>Pseudomonadota</taxon>
        <taxon>Alphaproteobacteria</taxon>
        <taxon>Rhodobacterales</taxon>
        <taxon>Roseobacteraceae</taxon>
        <taxon>Roseivivax</taxon>
    </lineage>
</organism>
<accession>A0A1I5ZN23</accession>
<proteinExistence type="predicted"/>
<sequence length="161" mass="17460">MADESSGILGPFHPLFFAEIMRVRYQDLGDLVIWPLDQEGARYAFLPVAPSIQKNPDGQPRVSLIEAGEIAFLSVSTEWMVSDARLEAVRSALEALHDEPVQLTFAAVDGVQAALEIGPNTRIEAQSTSGMPPYAAMFSAQLPAEAKAIVQAARGPLERRI</sequence>
<gene>
    <name evidence="1" type="ORF">SAMN05421853_11118</name>
</gene>